<dbReference type="SMR" id="A0A413T0X5"/>
<organism evidence="8 9">
    <name type="scientific">Phocaeicola coprophilus</name>
    <dbReference type="NCBI Taxonomy" id="387090"/>
    <lineage>
        <taxon>Bacteria</taxon>
        <taxon>Pseudomonadati</taxon>
        <taxon>Bacteroidota</taxon>
        <taxon>Bacteroidia</taxon>
        <taxon>Bacteroidales</taxon>
        <taxon>Bacteroidaceae</taxon>
        <taxon>Phocaeicola</taxon>
    </lineage>
</organism>
<keyword evidence="5" id="KW-0326">Glycosidase</keyword>
<comment type="similarity">
    <text evidence="1">Belongs to the glycosyl hydrolase 29 family.</text>
</comment>
<evidence type="ECO:0000313" key="8">
    <source>
        <dbReference type="EMBL" id="RHA76266.1"/>
    </source>
</evidence>
<dbReference type="SMART" id="SM00812">
    <property type="entry name" value="Alpha_L_fucos"/>
    <property type="match status" value="1"/>
</dbReference>
<accession>A0A413T0X5</accession>
<dbReference type="RefSeq" id="WP_008143158.1">
    <property type="nucleotide sequence ID" value="NZ_CABJGD010000011.1"/>
</dbReference>
<dbReference type="GO" id="GO:0004560">
    <property type="term" value="F:alpha-L-fucosidase activity"/>
    <property type="evidence" value="ECO:0007669"/>
    <property type="project" value="InterPro"/>
</dbReference>
<dbReference type="InterPro" id="IPR026876">
    <property type="entry name" value="Fn3_assoc_repeat"/>
</dbReference>
<feature type="domain" description="Glycoside hydrolase family 29 N-terminal" evidence="7">
    <location>
        <begin position="46"/>
        <end position="338"/>
    </location>
</feature>
<dbReference type="Pfam" id="PF00754">
    <property type="entry name" value="F5_F8_type_C"/>
    <property type="match status" value="2"/>
</dbReference>
<dbReference type="Pfam" id="PF13287">
    <property type="entry name" value="Fn3_assoc"/>
    <property type="match status" value="1"/>
</dbReference>
<keyword evidence="4 8" id="KW-0378">Hydrolase</keyword>
<protein>
    <recommendedName>
        <fullName evidence="2">alpha-L-fucosidase</fullName>
        <ecNumber evidence="2">3.2.1.51</ecNumber>
    </recommendedName>
</protein>
<gene>
    <name evidence="8" type="ORF">DW921_06900</name>
</gene>
<dbReference type="InterPro" id="IPR057739">
    <property type="entry name" value="Glyco_hydro_29_N"/>
</dbReference>
<dbReference type="InterPro" id="IPR000933">
    <property type="entry name" value="Glyco_hydro_29"/>
</dbReference>
<dbReference type="GO" id="GO:0006004">
    <property type="term" value="P:fucose metabolic process"/>
    <property type="evidence" value="ECO:0007669"/>
    <property type="project" value="TreeGrafter"/>
</dbReference>
<dbReference type="Pfam" id="PF01120">
    <property type="entry name" value="Alpha_L_fucos"/>
    <property type="match status" value="1"/>
</dbReference>
<dbReference type="EMBL" id="QSFT01000011">
    <property type="protein sequence ID" value="RHA76266.1"/>
    <property type="molecule type" value="Genomic_DNA"/>
</dbReference>
<dbReference type="SUPFAM" id="SSF49785">
    <property type="entry name" value="Galactose-binding domain-like"/>
    <property type="match status" value="2"/>
</dbReference>
<dbReference type="EC" id="3.2.1.51" evidence="2"/>
<dbReference type="InterPro" id="IPR008979">
    <property type="entry name" value="Galactose-bd-like_sf"/>
</dbReference>
<feature type="domain" description="F5/8 type C" evidence="6">
    <location>
        <begin position="575"/>
        <end position="671"/>
    </location>
</feature>
<dbReference type="AlphaFoldDB" id="A0A413T0X5"/>
<dbReference type="InterPro" id="IPR017853">
    <property type="entry name" value="GH"/>
</dbReference>
<feature type="domain" description="F5/8 type C" evidence="6">
    <location>
        <begin position="363"/>
        <end position="474"/>
    </location>
</feature>
<comment type="caution">
    <text evidence="8">The sequence shown here is derived from an EMBL/GenBank/DDBJ whole genome shotgun (WGS) entry which is preliminary data.</text>
</comment>
<name>A0A413T0X5_9BACT</name>
<dbReference type="SUPFAM" id="SSF51445">
    <property type="entry name" value="(Trans)glycosidases"/>
    <property type="match status" value="1"/>
</dbReference>
<dbReference type="GO" id="GO:0005764">
    <property type="term" value="C:lysosome"/>
    <property type="evidence" value="ECO:0007669"/>
    <property type="project" value="TreeGrafter"/>
</dbReference>
<evidence type="ECO:0000313" key="9">
    <source>
        <dbReference type="Proteomes" id="UP000283855"/>
    </source>
</evidence>
<dbReference type="Gene3D" id="3.20.20.80">
    <property type="entry name" value="Glycosidases"/>
    <property type="match status" value="1"/>
</dbReference>
<dbReference type="Proteomes" id="UP000283855">
    <property type="component" value="Unassembled WGS sequence"/>
</dbReference>
<keyword evidence="3" id="KW-0732">Signal</keyword>
<dbReference type="PANTHER" id="PTHR10030">
    <property type="entry name" value="ALPHA-L-FUCOSIDASE"/>
    <property type="match status" value="1"/>
</dbReference>
<evidence type="ECO:0000256" key="4">
    <source>
        <dbReference type="ARBA" id="ARBA00022801"/>
    </source>
</evidence>
<evidence type="ECO:0000259" key="6">
    <source>
        <dbReference type="Pfam" id="PF00754"/>
    </source>
</evidence>
<reference evidence="8 9" key="1">
    <citation type="submission" date="2018-08" db="EMBL/GenBank/DDBJ databases">
        <title>A genome reference for cultivated species of the human gut microbiota.</title>
        <authorList>
            <person name="Zou Y."/>
            <person name="Xue W."/>
            <person name="Luo G."/>
        </authorList>
    </citation>
    <scope>NUCLEOTIDE SEQUENCE [LARGE SCALE GENOMIC DNA]</scope>
    <source>
        <strain evidence="8 9">AM42-38</strain>
    </source>
</reference>
<dbReference type="Gene3D" id="2.60.120.260">
    <property type="entry name" value="Galactose-binding domain-like"/>
    <property type="match status" value="2"/>
</dbReference>
<evidence type="ECO:0000256" key="1">
    <source>
        <dbReference type="ARBA" id="ARBA00007951"/>
    </source>
</evidence>
<evidence type="ECO:0000259" key="7">
    <source>
        <dbReference type="Pfam" id="PF01120"/>
    </source>
</evidence>
<dbReference type="GO" id="GO:0016139">
    <property type="term" value="P:glycoside catabolic process"/>
    <property type="evidence" value="ECO:0007669"/>
    <property type="project" value="TreeGrafter"/>
</dbReference>
<evidence type="ECO:0000256" key="3">
    <source>
        <dbReference type="ARBA" id="ARBA00022729"/>
    </source>
</evidence>
<sequence length="689" mass="78404">MRTRKLFLAALLLMAGRAGAQVATPAPVYPLPSPEHMEWQRLEQYAMICFGMSTFNDLEWGYGDTPLERFAPIGGEIDAEQWVEVCKKSGMKGLLIVAKHHDGFCLWPSKYTDYSVKNTSWCQGKGDLLDDIHKACQKHGMKFALYLSPWDRHHAQYGKKEYVEYFHKQIRELMERYPDTFEYWFDGANGGDGYYGGARENRTIPNLEEYYNYPNAVRTIKGIAPKAMIFGGTCGDIRWIGNEEGWADETNWAMMPGLDDPNAASVSPTTGCETGSMWMPGEVDVSVRPGWYYHAAEDNKVKSVAQLVDIYYQSVGRNANLLLSFCPDRHGRIHPIDSVRTIEWWKTIQRELKDNILVHAKVTADQVRGQGFEASRVSDGRSDTYWATPDGVSAGVLTFTFDTPQKVNRLLLQEYIELGQRVASFKVEYQTSDGTFVPLPLTEKTTTIGYKRILRFNTVETRALRVNFERAKGPLCIANVEAFLAPNLMVEPAIRRDADDRIVLTANDRESEIYYTTNGSVPQVGKNRYTKPFVFNKRGEIKAIAYDKNFKKQSEVATQKFDLPMRRFRLLGTDSRNLFDGDPHTADWFTTGSATIDMGEKHTLTGITYLPEQNRWTSGYIHRYEVWAGETEASQKKVAEGEFSNIKNSPTLREVRFAPVKARFITLKAIQIVDDVKRFNIGEFSVISK</sequence>
<evidence type="ECO:0000256" key="2">
    <source>
        <dbReference type="ARBA" id="ARBA00012662"/>
    </source>
</evidence>
<dbReference type="InterPro" id="IPR000421">
    <property type="entry name" value="FA58C"/>
</dbReference>
<dbReference type="GeneID" id="78406379"/>
<dbReference type="PANTHER" id="PTHR10030:SF37">
    <property type="entry name" value="ALPHA-L-FUCOSIDASE-RELATED"/>
    <property type="match status" value="1"/>
</dbReference>
<evidence type="ECO:0000256" key="5">
    <source>
        <dbReference type="ARBA" id="ARBA00023295"/>
    </source>
</evidence>
<proteinExistence type="inferred from homology"/>